<sequence>MENNNIITDPSTKATKIATFLCILHCLLSFLAYLPRFQPYIEFKGDNFYNKFPKIWILFSGSFVSDSIFSLFFACLGYIYTSRILERIWGSKEYLRYVTMTCIYANLLQILLIGLLYLITQNKLFLSRKFDTGGALSMAMVIAIAKVFKDISVPTQCGNFKPKYLPFIFYIVSLFFLPISGCDNLLSSIMGTNWAILYLRYLQPHNGKRGDKDVSLDNLIPNPFCSCCSGLQEDDPNDPELANQFRGQARMVTPDGQEYHPPNPDNDRINRPQQPRRDIFTGTAHRIE</sequence>
<dbReference type="VEuPathDB" id="TrichDB:TVAG_002870"/>
<protein>
    <submittedName>
        <fullName evidence="7">Uncharacterized protein</fullName>
    </submittedName>
</protein>
<proteinExistence type="predicted"/>
<dbReference type="SMART" id="SM01160">
    <property type="entry name" value="DUF1751"/>
    <property type="match status" value="1"/>
</dbReference>
<keyword evidence="3 6" id="KW-1133">Transmembrane helix</keyword>
<keyword evidence="4 6" id="KW-0472">Membrane</keyword>
<evidence type="ECO:0000256" key="1">
    <source>
        <dbReference type="ARBA" id="ARBA00004141"/>
    </source>
</evidence>
<dbReference type="Gene3D" id="1.20.1540.10">
    <property type="entry name" value="Rhomboid-like"/>
    <property type="match status" value="1"/>
</dbReference>
<dbReference type="OrthoDB" id="73612at2759"/>
<evidence type="ECO:0000313" key="7">
    <source>
        <dbReference type="EMBL" id="EAY01832.1"/>
    </source>
</evidence>
<organism evidence="7 8">
    <name type="scientific">Trichomonas vaginalis (strain ATCC PRA-98 / G3)</name>
    <dbReference type="NCBI Taxonomy" id="412133"/>
    <lineage>
        <taxon>Eukaryota</taxon>
        <taxon>Metamonada</taxon>
        <taxon>Parabasalia</taxon>
        <taxon>Trichomonadida</taxon>
        <taxon>Trichomonadidae</taxon>
        <taxon>Trichomonas</taxon>
    </lineage>
</organism>
<dbReference type="GO" id="GO:0006890">
    <property type="term" value="P:retrograde vesicle-mediated transport, Golgi to endoplasmic reticulum"/>
    <property type="evidence" value="ECO:0000318"/>
    <property type="project" value="GO_Central"/>
</dbReference>
<dbReference type="Proteomes" id="UP000001542">
    <property type="component" value="Unassembled WGS sequence"/>
</dbReference>
<dbReference type="VEuPathDB" id="TrichDB:TVAGG3_0816290"/>
<dbReference type="FunCoup" id="A2EZR0">
    <property type="interactions" value="109"/>
</dbReference>
<dbReference type="InterPro" id="IPR035952">
    <property type="entry name" value="Rhomboid-like_sf"/>
</dbReference>
<dbReference type="EMBL" id="DS113555">
    <property type="protein sequence ID" value="EAY01832.1"/>
    <property type="molecule type" value="Genomic_DNA"/>
</dbReference>
<dbReference type="InterPro" id="IPR013861">
    <property type="entry name" value="TMEM115/Pdh1/Rbl19"/>
</dbReference>
<evidence type="ECO:0000256" key="5">
    <source>
        <dbReference type="SAM" id="MobiDB-lite"/>
    </source>
</evidence>
<dbReference type="PANTHER" id="PTHR13377">
    <property type="entry name" value="PLACENTAL PROTEIN 6"/>
    <property type="match status" value="1"/>
</dbReference>
<comment type="subcellular location">
    <subcellularLocation>
        <location evidence="1">Membrane</location>
        <topology evidence="1">Multi-pass membrane protein</topology>
    </subcellularLocation>
</comment>
<dbReference type="InParanoid" id="A2EZR0"/>
<reference evidence="7" key="2">
    <citation type="journal article" date="2007" name="Science">
        <title>Draft genome sequence of the sexually transmitted pathogen Trichomonas vaginalis.</title>
        <authorList>
            <person name="Carlton J.M."/>
            <person name="Hirt R.P."/>
            <person name="Silva J.C."/>
            <person name="Delcher A.L."/>
            <person name="Schatz M."/>
            <person name="Zhao Q."/>
            <person name="Wortman J.R."/>
            <person name="Bidwell S.L."/>
            <person name="Alsmark U.C.M."/>
            <person name="Besteiro S."/>
            <person name="Sicheritz-Ponten T."/>
            <person name="Noel C.J."/>
            <person name="Dacks J.B."/>
            <person name="Foster P.G."/>
            <person name="Simillion C."/>
            <person name="Van de Peer Y."/>
            <person name="Miranda-Saavedra D."/>
            <person name="Barton G.J."/>
            <person name="Westrop G.D."/>
            <person name="Mueller S."/>
            <person name="Dessi D."/>
            <person name="Fiori P.L."/>
            <person name="Ren Q."/>
            <person name="Paulsen I."/>
            <person name="Zhang H."/>
            <person name="Bastida-Corcuera F.D."/>
            <person name="Simoes-Barbosa A."/>
            <person name="Brown M.T."/>
            <person name="Hayes R.D."/>
            <person name="Mukherjee M."/>
            <person name="Okumura C.Y."/>
            <person name="Schneider R."/>
            <person name="Smith A.J."/>
            <person name="Vanacova S."/>
            <person name="Villalvazo M."/>
            <person name="Haas B.J."/>
            <person name="Pertea M."/>
            <person name="Feldblyum T.V."/>
            <person name="Utterback T.R."/>
            <person name="Shu C.L."/>
            <person name="Osoegawa K."/>
            <person name="de Jong P.J."/>
            <person name="Hrdy I."/>
            <person name="Horvathova L."/>
            <person name="Zubacova Z."/>
            <person name="Dolezal P."/>
            <person name="Malik S.B."/>
            <person name="Logsdon J.M. Jr."/>
            <person name="Henze K."/>
            <person name="Gupta A."/>
            <person name="Wang C.C."/>
            <person name="Dunne R.L."/>
            <person name="Upcroft J.A."/>
            <person name="Upcroft P."/>
            <person name="White O."/>
            <person name="Salzberg S.L."/>
            <person name="Tang P."/>
            <person name="Chiu C.-H."/>
            <person name="Lee Y.-S."/>
            <person name="Embley T.M."/>
            <person name="Coombs G.H."/>
            <person name="Mottram J.C."/>
            <person name="Tachezy J."/>
            <person name="Fraser-Liggett C.M."/>
            <person name="Johnson P.J."/>
        </authorList>
    </citation>
    <scope>NUCLEOTIDE SEQUENCE [LARGE SCALE GENOMIC DNA]</scope>
    <source>
        <strain evidence="7">G3</strain>
    </source>
</reference>
<feature type="transmembrane region" description="Helical" evidence="6">
    <location>
        <begin position="17"/>
        <end position="34"/>
    </location>
</feature>
<dbReference type="AlphaFoldDB" id="A2EZR0"/>
<dbReference type="KEGG" id="tva:4759663"/>
<evidence type="ECO:0000256" key="4">
    <source>
        <dbReference type="ARBA" id="ARBA00023136"/>
    </source>
</evidence>
<dbReference type="SUPFAM" id="SSF144091">
    <property type="entry name" value="Rhomboid-like"/>
    <property type="match status" value="1"/>
</dbReference>
<keyword evidence="2 6" id="KW-0812">Transmembrane</keyword>
<feature type="region of interest" description="Disordered" evidence="5">
    <location>
        <begin position="253"/>
        <end position="288"/>
    </location>
</feature>
<dbReference type="FunFam" id="1.20.1540.10:FF:000004">
    <property type="entry name" value="Transmembrane protein 115"/>
    <property type="match status" value="1"/>
</dbReference>
<name>A2EZR0_TRIV3</name>
<dbReference type="OMA" id="NDRINRP"/>
<reference evidence="7" key="1">
    <citation type="submission" date="2006-10" db="EMBL/GenBank/DDBJ databases">
        <authorList>
            <person name="Amadeo P."/>
            <person name="Zhao Q."/>
            <person name="Wortman J."/>
            <person name="Fraser-Liggett C."/>
            <person name="Carlton J."/>
        </authorList>
    </citation>
    <scope>NUCLEOTIDE SEQUENCE</scope>
    <source>
        <strain evidence="7">G3</strain>
    </source>
</reference>
<evidence type="ECO:0000256" key="3">
    <source>
        <dbReference type="ARBA" id="ARBA00022989"/>
    </source>
</evidence>
<feature type="compositionally biased region" description="Basic and acidic residues" evidence="5">
    <location>
        <begin position="265"/>
        <end position="288"/>
    </location>
</feature>
<feature type="transmembrane region" description="Helical" evidence="6">
    <location>
        <begin position="94"/>
        <end position="118"/>
    </location>
</feature>
<evidence type="ECO:0000256" key="6">
    <source>
        <dbReference type="SAM" id="Phobius"/>
    </source>
</evidence>
<accession>A2EZR0</accession>
<feature type="transmembrane region" description="Helical" evidence="6">
    <location>
        <begin position="55"/>
        <end position="79"/>
    </location>
</feature>
<dbReference type="RefSeq" id="XP_001314379.1">
    <property type="nucleotide sequence ID" value="XM_001314360.1"/>
</dbReference>
<evidence type="ECO:0000256" key="2">
    <source>
        <dbReference type="ARBA" id="ARBA00022692"/>
    </source>
</evidence>
<dbReference type="GO" id="GO:0016020">
    <property type="term" value="C:membrane"/>
    <property type="evidence" value="ECO:0007669"/>
    <property type="project" value="UniProtKB-SubCell"/>
</dbReference>
<dbReference type="eggNOG" id="KOG2890">
    <property type="taxonomic scope" value="Eukaryota"/>
</dbReference>
<gene>
    <name evidence="7" type="ORF">TVAG_002870</name>
</gene>
<dbReference type="GO" id="GO:0005794">
    <property type="term" value="C:Golgi apparatus"/>
    <property type="evidence" value="ECO:0000318"/>
    <property type="project" value="GO_Central"/>
</dbReference>
<evidence type="ECO:0000313" key="8">
    <source>
        <dbReference type="Proteomes" id="UP000001542"/>
    </source>
</evidence>
<feature type="transmembrane region" description="Helical" evidence="6">
    <location>
        <begin position="168"/>
        <end position="199"/>
    </location>
</feature>
<keyword evidence="8" id="KW-1185">Reference proteome</keyword>
<dbReference type="Pfam" id="PF08551">
    <property type="entry name" value="DUF1751"/>
    <property type="match status" value="1"/>
</dbReference>
<dbReference type="PANTHER" id="PTHR13377:SF3">
    <property type="entry name" value="TRANSMEMBRANE PROTEIN 115"/>
    <property type="match status" value="1"/>
</dbReference>
<dbReference type="STRING" id="5722.A2EZR0"/>